<accession>A0ABV4GXL6</accession>
<proteinExistence type="predicted"/>
<dbReference type="Proteomes" id="UP001565927">
    <property type="component" value="Unassembled WGS sequence"/>
</dbReference>
<name>A0ABV4GXL6_9ACTN</name>
<gene>
    <name evidence="1" type="ORF">AB2L27_04555</name>
</gene>
<keyword evidence="2" id="KW-1185">Reference proteome</keyword>
<evidence type="ECO:0000313" key="1">
    <source>
        <dbReference type="EMBL" id="MEZ0164036.1"/>
    </source>
</evidence>
<reference evidence="1 2" key="1">
    <citation type="submission" date="2024-07" db="EMBL/GenBank/DDBJ databases">
        <authorList>
            <person name="Thanompreechachai J."/>
            <person name="Duangmal K."/>
        </authorList>
    </citation>
    <scope>NUCLEOTIDE SEQUENCE [LARGE SCALE GENOMIC DNA]</scope>
    <source>
        <strain evidence="1 2">LSe6-4</strain>
    </source>
</reference>
<comment type="caution">
    <text evidence="1">The sequence shown here is derived from an EMBL/GenBank/DDBJ whole genome shotgun (WGS) entry which is preliminary data.</text>
</comment>
<dbReference type="RefSeq" id="WP_370440284.1">
    <property type="nucleotide sequence ID" value="NZ_JBGFTU010000004.1"/>
</dbReference>
<evidence type="ECO:0000313" key="2">
    <source>
        <dbReference type="Proteomes" id="UP001565927"/>
    </source>
</evidence>
<dbReference type="EMBL" id="JBGFTU010000004">
    <property type="protein sequence ID" value="MEZ0164036.1"/>
    <property type="molecule type" value="Genomic_DNA"/>
</dbReference>
<protein>
    <submittedName>
        <fullName evidence="1">Uncharacterized protein</fullName>
    </submittedName>
</protein>
<sequence length="76" mass="8751">MAWAEWIVRMHHPHLLSALPSLFAGYGRHPPWIQRHTAMIAKCRWAVEFAAHRPPAGDAATTLWQQRLAITRSFQP</sequence>
<organism evidence="1 2">
    <name type="scientific">Kineococcus halophytocola</name>
    <dbReference type="NCBI Taxonomy" id="3234027"/>
    <lineage>
        <taxon>Bacteria</taxon>
        <taxon>Bacillati</taxon>
        <taxon>Actinomycetota</taxon>
        <taxon>Actinomycetes</taxon>
        <taxon>Kineosporiales</taxon>
        <taxon>Kineosporiaceae</taxon>
        <taxon>Kineococcus</taxon>
    </lineage>
</organism>